<evidence type="ECO:0000259" key="3">
    <source>
        <dbReference type="Pfam" id="PF04195"/>
    </source>
</evidence>
<evidence type="ECO:0000313" key="4">
    <source>
        <dbReference type="EMBL" id="KAK1645766.1"/>
    </source>
</evidence>
<feature type="region of interest" description="Disordered" evidence="2">
    <location>
        <begin position="243"/>
        <end position="346"/>
    </location>
</feature>
<feature type="compositionally biased region" description="Acidic residues" evidence="2">
    <location>
        <begin position="288"/>
        <end position="300"/>
    </location>
</feature>
<organism evidence="4 5">
    <name type="scientific">Lolium multiflorum</name>
    <name type="common">Italian ryegrass</name>
    <name type="synonym">Lolium perenne subsp. multiflorum</name>
    <dbReference type="NCBI Taxonomy" id="4521"/>
    <lineage>
        <taxon>Eukaryota</taxon>
        <taxon>Viridiplantae</taxon>
        <taxon>Streptophyta</taxon>
        <taxon>Embryophyta</taxon>
        <taxon>Tracheophyta</taxon>
        <taxon>Spermatophyta</taxon>
        <taxon>Magnoliopsida</taxon>
        <taxon>Liliopsida</taxon>
        <taxon>Poales</taxon>
        <taxon>Poaceae</taxon>
        <taxon>BOP clade</taxon>
        <taxon>Pooideae</taxon>
        <taxon>Poodae</taxon>
        <taxon>Poeae</taxon>
        <taxon>Poeae Chloroplast Group 2 (Poeae type)</taxon>
        <taxon>Loliodinae</taxon>
        <taxon>Loliinae</taxon>
        <taxon>Lolium</taxon>
    </lineage>
</organism>
<protein>
    <recommendedName>
        <fullName evidence="3">Transposase (putative) gypsy type domain-containing protein</fullName>
    </recommendedName>
</protein>
<reference evidence="4" key="1">
    <citation type="submission" date="2023-07" db="EMBL/GenBank/DDBJ databases">
        <title>A chromosome-level genome assembly of Lolium multiflorum.</title>
        <authorList>
            <person name="Chen Y."/>
            <person name="Copetti D."/>
            <person name="Kolliker R."/>
            <person name="Studer B."/>
        </authorList>
    </citation>
    <scope>NUCLEOTIDE SEQUENCE</scope>
    <source>
        <strain evidence="4">02402/16</strain>
        <tissue evidence="4">Leaf</tissue>
    </source>
</reference>
<evidence type="ECO:0000256" key="2">
    <source>
        <dbReference type="SAM" id="MobiDB-lite"/>
    </source>
</evidence>
<dbReference type="PANTHER" id="PTHR33026:SF7">
    <property type="entry name" value="OS03G0100275 PROTEIN"/>
    <property type="match status" value="1"/>
</dbReference>
<comment type="caution">
    <text evidence="4">The sequence shown here is derived from an EMBL/GenBank/DDBJ whole genome shotgun (WGS) entry which is preliminary data.</text>
</comment>
<evidence type="ECO:0000256" key="1">
    <source>
        <dbReference type="SAM" id="Coils"/>
    </source>
</evidence>
<feature type="compositionally biased region" description="Acidic residues" evidence="2">
    <location>
        <begin position="267"/>
        <end position="280"/>
    </location>
</feature>
<dbReference type="PANTHER" id="PTHR33026">
    <property type="entry name" value="OS06G0360600 PROTEIN"/>
    <property type="match status" value="1"/>
</dbReference>
<dbReference type="AlphaFoldDB" id="A0AAD8W6P9"/>
<keyword evidence="1" id="KW-0175">Coiled coil</keyword>
<dbReference type="Pfam" id="PF04195">
    <property type="entry name" value="Transposase_28"/>
    <property type="match status" value="1"/>
</dbReference>
<gene>
    <name evidence="4" type="ORF">QYE76_063571</name>
</gene>
<evidence type="ECO:0000313" key="5">
    <source>
        <dbReference type="Proteomes" id="UP001231189"/>
    </source>
</evidence>
<keyword evidence="5" id="KW-1185">Reference proteome</keyword>
<dbReference type="Proteomes" id="UP001231189">
    <property type="component" value="Unassembled WGS sequence"/>
</dbReference>
<name>A0AAD8W6P9_LOLMU</name>
<feature type="coiled-coil region" evidence="1">
    <location>
        <begin position="463"/>
        <end position="494"/>
    </location>
</feature>
<sequence>MGKKKSTSASDTSKVSRDWSASTISNREVNKLRTLGLISSSDNDIHLPGPSSRPNPPKGFTVMFVAFLFRVLSLPAHEFLRSLLFFYGIQLWQLTPNSILHLSIFITVCEAFLGIDPHWGLWRKIFYVKRHNDNNGPPVVGGVGFVVRKEVDYFNFPMKESVQGWRHKWFYLRDILASGRRSNLPPFEDVLVAQPKKSWRNILSPEESAIADKLFEQPLMSQPHQLWMYVGKDDKSRVISADLSDDELRDETSTVSQCYPPTPESGVELEDDDDDSEETEDAQHALEDSDVQGDEAPEDDVLTRSRRCRRINEDLITTAESSPSGQDDDADETASPPPAAKSSTGFFAAEDDLDLSDDDDDLPLGKRAKLFSGKAESAKESNPSLADSTLPSRTAMVKIPVSKVIPPGSTPVPPAARDHPIYATVDAMADFADQFTRLESENVQLRKTIKTSADQVLEANKLTADAQNENILLKDELKKLKQKMKDEHDARREAAIAADKKEGALRESITDLLSKKTKGALSRLFSMIFPKIKQDKTLGEMADAFFIDPSEPIEVLKWRSRLFGAVLTFQLLMGHGLGSELEKLSKALPVDDNNCLVDLDPFKQSAVKCANQLLKLVDEAKTKARPKLLLAHHQLSPD</sequence>
<feature type="region of interest" description="Disordered" evidence="2">
    <location>
        <begin position="1"/>
        <end position="21"/>
    </location>
</feature>
<feature type="domain" description="Transposase (putative) gypsy type" evidence="3">
    <location>
        <begin position="62"/>
        <end position="129"/>
    </location>
</feature>
<dbReference type="EMBL" id="JAUUTY010000004">
    <property type="protein sequence ID" value="KAK1645766.1"/>
    <property type="molecule type" value="Genomic_DNA"/>
</dbReference>
<dbReference type="InterPro" id="IPR007321">
    <property type="entry name" value="Transposase_28"/>
</dbReference>
<proteinExistence type="predicted"/>
<accession>A0AAD8W6P9</accession>